<feature type="non-terminal residue" evidence="1">
    <location>
        <position position="1"/>
    </location>
</feature>
<organism evidence="1">
    <name type="scientific">marine sediment metagenome</name>
    <dbReference type="NCBI Taxonomy" id="412755"/>
    <lineage>
        <taxon>unclassified sequences</taxon>
        <taxon>metagenomes</taxon>
        <taxon>ecological metagenomes</taxon>
    </lineage>
</organism>
<accession>X1HK83</accession>
<feature type="non-terminal residue" evidence="1">
    <location>
        <position position="268"/>
    </location>
</feature>
<name>X1HK83_9ZZZZ</name>
<protein>
    <submittedName>
        <fullName evidence="1">Uncharacterized protein</fullName>
    </submittedName>
</protein>
<sequence length="268" mass="29528">FGFVEGIQNDPLEEGDFASHEVKQTLGHASYWDYSAGFATDDYNDITFDATGIGWVQADIDTPADVKLCIRCRGDIDETQPSGRNYVNFYSNEKGNGFQPKLVITYTVPVEYEKTLTESLGLVDKVMKAPALIKTESLGLVDKVVKAPALIKAEPLGLLDTYSRTWAAHQTYSELLGLADVVSKGVVQHPLIEALGLSDTVVKEPDKVLKESLGLLDVYSRTWSVHRTYTELLGLTDTVAKGISLPLSEILGLLDTYSKAWSIQRTYT</sequence>
<proteinExistence type="predicted"/>
<gene>
    <name evidence="1" type="ORF">S03H2_45374</name>
</gene>
<comment type="caution">
    <text evidence="1">The sequence shown here is derived from an EMBL/GenBank/DDBJ whole genome shotgun (WGS) entry which is preliminary data.</text>
</comment>
<dbReference type="AlphaFoldDB" id="X1HK83"/>
<reference evidence="1" key="1">
    <citation type="journal article" date="2014" name="Front. Microbiol.">
        <title>High frequency of phylogenetically diverse reductive dehalogenase-homologous genes in deep subseafloor sedimentary metagenomes.</title>
        <authorList>
            <person name="Kawai M."/>
            <person name="Futagami T."/>
            <person name="Toyoda A."/>
            <person name="Takaki Y."/>
            <person name="Nishi S."/>
            <person name="Hori S."/>
            <person name="Arai W."/>
            <person name="Tsubouchi T."/>
            <person name="Morono Y."/>
            <person name="Uchiyama I."/>
            <person name="Ito T."/>
            <person name="Fujiyama A."/>
            <person name="Inagaki F."/>
            <person name="Takami H."/>
        </authorList>
    </citation>
    <scope>NUCLEOTIDE SEQUENCE</scope>
    <source>
        <strain evidence="1">Expedition CK06-06</strain>
    </source>
</reference>
<evidence type="ECO:0000313" key="1">
    <source>
        <dbReference type="EMBL" id="GAH70516.1"/>
    </source>
</evidence>
<dbReference type="EMBL" id="BARU01028429">
    <property type="protein sequence ID" value="GAH70516.1"/>
    <property type="molecule type" value="Genomic_DNA"/>
</dbReference>